<proteinExistence type="predicted"/>
<reference evidence="1" key="1">
    <citation type="submission" date="2018-02" db="EMBL/GenBank/DDBJ databases">
        <title>Rhizophora mucronata_Transcriptome.</title>
        <authorList>
            <person name="Meera S.P."/>
            <person name="Sreeshan A."/>
            <person name="Augustine A."/>
        </authorList>
    </citation>
    <scope>NUCLEOTIDE SEQUENCE</scope>
    <source>
        <tissue evidence="1">Leaf</tissue>
    </source>
</reference>
<name>A0A2P2LC85_RHIMU</name>
<dbReference type="EMBL" id="GGEC01035081">
    <property type="protein sequence ID" value="MBX15565.1"/>
    <property type="molecule type" value="Transcribed_RNA"/>
</dbReference>
<protein>
    <submittedName>
        <fullName evidence="1">Uncharacterized protein</fullName>
    </submittedName>
</protein>
<organism evidence="1">
    <name type="scientific">Rhizophora mucronata</name>
    <name type="common">Asiatic mangrove</name>
    <dbReference type="NCBI Taxonomy" id="61149"/>
    <lineage>
        <taxon>Eukaryota</taxon>
        <taxon>Viridiplantae</taxon>
        <taxon>Streptophyta</taxon>
        <taxon>Embryophyta</taxon>
        <taxon>Tracheophyta</taxon>
        <taxon>Spermatophyta</taxon>
        <taxon>Magnoliopsida</taxon>
        <taxon>eudicotyledons</taxon>
        <taxon>Gunneridae</taxon>
        <taxon>Pentapetalae</taxon>
        <taxon>rosids</taxon>
        <taxon>fabids</taxon>
        <taxon>Malpighiales</taxon>
        <taxon>Rhizophoraceae</taxon>
        <taxon>Rhizophora</taxon>
    </lineage>
</organism>
<accession>A0A2P2LC85</accession>
<dbReference type="AlphaFoldDB" id="A0A2P2LC85"/>
<evidence type="ECO:0000313" key="1">
    <source>
        <dbReference type="EMBL" id="MBX15565.1"/>
    </source>
</evidence>
<sequence>MPPTPYTGIYVKSNFHGVHFTVITRMQGTANLRDYKKHNKYEN</sequence>